<protein>
    <recommendedName>
        <fullName evidence="3">LamG-like jellyroll fold domain-containing protein</fullName>
    </recommendedName>
</protein>
<feature type="domain" description="LamG-like jellyroll fold" evidence="3">
    <location>
        <begin position="204"/>
        <end position="336"/>
    </location>
</feature>
<name>A0A1F6BUR3_9BACT</name>
<evidence type="ECO:0000256" key="2">
    <source>
        <dbReference type="ARBA" id="ARBA00023157"/>
    </source>
</evidence>
<accession>A0A1F6BUR3</accession>
<sequence>MLFAISGFGIFSLSGFGSSRGIETTLQKTEAVLQATQKRSIAQEEGSAWGVYFVNAPGGQTYETYQGSGYTGGVPDQRYSLSRGVSFSQPYASSTVDLPFSSVSGIVSSPSIFSFVSGSSGSRVGTLFVNSLGLFTTRLEKEVLLYFHMDEGVGSLLRDASGRGAGATLIDSSWKAYPSCRIGFCIHLNGSTGYGYGTTSKDVSVFTIEGWVRLDSSSSGGSLVSLYFGESAKAHAGFLASSRKPSFYTSFSGVGDDITDASVALQTDSWNHLAYVYDGTSKKIYINGELNVSQTISGGTISIDNFEIGRRDKSNGDLMAGDLDEVMLYARALSFEEVRSHYNDFR</sequence>
<proteinExistence type="predicted"/>
<evidence type="ECO:0000313" key="4">
    <source>
        <dbReference type="EMBL" id="OGG40695.1"/>
    </source>
</evidence>
<dbReference type="Proteomes" id="UP000176996">
    <property type="component" value="Unassembled WGS sequence"/>
</dbReference>
<keyword evidence="1" id="KW-0732">Signal</keyword>
<reference evidence="4 5" key="1">
    <citation type="journal article" date="2016" name="Nat. Commun.">
        <title>Thousands of microbial genomes shed light on interconnected biogeochemical processes in an aquifer system.</title>
        <authorList>
            <person name="Anantharaman K."/>
            <person name="Brown C.T."/>
            <person name="Hug L.A."/>
            <person name="Sharon I."/>
            <person name="Castelle C.J."/>
            <person name="Probst A.J."/>
            <person name="Thomas B.C."/>
            <person name="Singh A."/>
            <person name="Wilkins M.J."/>
            <person name="Karaoz U."/>
            <person name="Brodie E.L."/>
            <person name="Williams K.H."/>
            <person name="Hubbard S.S."/>
            <person name="Banfield J.F."/>
        </authorList>
    </citation>
    <scope>NUCLEOTIDE SEQUENCE [LARGE SCALE GENOMIC DNA]</scope>
</reference>
<dbReference type="Pfam" id="PF13385">
    <property type="entry name" value="Laminin_G_3"/>
    <property type="match status" value="1"/>
</dbReference>
<keyword evidence="2" id="KW-1015">Disulfide bond</keyword>
<evidence type="ECO:0000313" key="5">
    <source>
        <dbReference type="Proteomes" id="UP000176996"/>
    </source>
</evidence>
<organism evidence="4 5">
    <name type="scientific">Candidatus Jorgensenbacteria bacterium RIFCSPLOWO2_01_FULL_45_25b</name>
    <dbReference type="NCBI Taxonomy" id="1798471"/>
    <lineage>
        <taxon>Bacteria</taxon>
        <taxon>Candidatus Joergenseniibacteriota</taxon>
    </lineage>
</organism>
<gene>
    <name evidence="4" type="ORF">A3A21_00420</name>
</gene>
<dbReference type="EMBL" id="MFKK01000021">
    <property type="protein sequence ID" value="OGG40695.1"/>
    <property type="molecule type" value="Genomic_DNA"/>
</dbReference>
<comment type="caution">
    <text evidence="4">The sequence shown here is derived from an EMBL/GenBank/DDBJ whole genome shotgun (WGS) entry which is preliminary data.</text>
</comment>
<dbReference type="SMART" id="SM00560">
    <property type="entry name" value="LamGL"/>
    <property type="match status" value="1"/>
</dbReference>
<evidence type="ECO:0000256" key="1">
    <source>
        <dbReference type="ARBA" id="ARBA00022729"/>
    </source>
</evidence>
<dbReference type="AlphaFoldDB" id="A0A1F6BUR3"/>
<dbReference type="SUPFAM" id="SSF49899">
    <property type="entry name" value="Concanavalin A-like lectins/glucanases"/>
    <property type="match status" value="1"/>
</dbReference>
<evidence type="ECO:0000259" key="3">
    <source>
        <dbReference type="SMART" id="SM00560"/>
    </source>
</evidence>
<dbReference type="STRING" id="1798471.A3A21_00420"/>
<dbReference type="Gene3D" id="2.60.120.200">
    <property type="match status" value="1"/>
</dbReference>
<dbReference type="InterPro" id="IPR006558">
    <property type="entry name" value="LamG-like"/>
</dbReference>
<dbReference type="InterPro" id="IPR013320">
    <property type="entry name" value="ConA-like_dom_sf"/>
</dbReference>